<dbReference type="PANTHER" id="PTHR23210">
    <property type="entry name" value="ACTIVATING TRANSCRIPTION FACTOR 7 INTERACTING PROTEIN"/>
    <property type="match status" value="1"/>
</dbReference>
<evidence type="ECO:0000256" key="1">
    <source>
        <dbReference type="SAM" id="MobiDB-lite"/>
    </source>
</evidence>
<feature type="region of interest" description="Disordered" evidence="1">
    <location>
        <begin position="744"/>
        <end position="813"/>
    </location>
</feature>
<dbReference type="Gene3D" id="2.60.40.10">
    <property type="entry name" value="Immunoglobulins"/>
    <property type="match status" value="1"/>
</dbReference>
<feature type="domain" description="Fibronectin type-III" evidence="2">
    <location>
        <begin position="829"/>
        <end position="929"/>
    </location>
</feature>
<dbReference type="PANTHER" id="PTHR23210:SF26">
    <property type="entry name" value="ACTIVATING TRANSCRIPTION FACTOR 7-INTERACTING PROTEIN 1"/>
    <property type="match status" value="1"/>
</dbReference>
<dbReference type="InterPro" id="IPR026085">
    <property type="entry name" value="ATF7-int"/>
</dbReference>
<sequence>MKVLSVSTPSGGSAAVVTRMPPQLQSAPTLSTSVSSPVPVPMQLIANTANITASQSPAMKVSTTVSSSGTPVRAVVVSSPSSSTPSAPGVKIIDLTQEEEAANAQAKAFSAGGGLSTGTALQKGAVSSASIPVLSAAPTSFVQVQSASSPSTTRVSIAGTSVVLSHMPSGTVTQAGANAVRLSSSSLVGPPTRVTYLVPNLPPGMVVAPREAGPRLATGSGTQPMQTILLRMATPTGGLTTVPGGAITMPTGLLPANASGSPGGTQSGTTTMMVATAAGSQVLCCRFHVVRSCIRTSSEEKLAGKTTWLADQAVPGGAITMPTGLLPANASGSPGGTQSGTTTMMVATAAGSQVRMVRTPQPVTLSRGGTTVTLPPGTTLVRAPVAPNMRPGIPQQLSVVRPPVPTSSTATPNLSLPSPKPPLQVQVPGAPVRLPSPSSSLQVQVPGSSATVQPAKSGASASNVRTGVPQHPASLPPTPRYIDDPKKKRLPPKPSLKITKAASADNSTSVHKAPPANKRAAVKKEKAEPKPPTAEDMEKVLEQWQTFLDKKEEDKEGDKNRRRLPYHTQRPLRHACLCRLGTCQYEKLTATFKERMHANFGCLEPDQQLRKLLGRMYTKGKGAKRILKACKKEKGSSAAATQKGRCKWVYWLPASSGEQRERKVCKAAFMAVHGITEKRTRDVQLLWMRLRAKRGRTPTGDESDIEQEELMPGTYTDIDDEDEELSEKPALKRACKPHRGRKVLRVPESDDSKTTDNNVTSSVESKVSDVHMPENGSKKTVKLQSLHAPEKSTVPSQDGDEMEGYNKADDDDDDVPYLDMTGFEPICALEEDSENLVLSLPRGLVLSWNMTFNSLYAEIQTYQLYAYQETDSPPATSHWKKVGDVRALPLPMACTLTQFIEGHKYHFAVRAVDVHNRLGAFSDPSSILL</sequence>
<evidence type="ECO:0000259" key="2">
    <source>
        <dbReference type="PROSITE" id="PS50853"/>
    </source>
</evidence>
<dbReference type="InterPro" id="IPR003961">
    <property type="entry name" value="FN3_dom"/>
</dbReference>
<dbReference type="Proteomes" id="UP000821866">
    <property type="component" value="Chromosome 10"/>
</dbReference>
<comment type="caution">
    <text evidence="3">The sequence shown here is derived from an EMBL/GenBank/DDBJ whole genome shotgun (WGS) entry which is preliminary data.</text>
</comment>
<dbReference type="InterPro" id="IPR056565">
    <property type="entry name" value="Fn3_ATF7IP"/>
</dbReference>
<feature type="compositionally biased region" description="Low complexity" evidence="1">
    <location>
        <begin position="412"/>
        <end position="428"/>
    </location>
</feature>
<name>A0A9J6ESX9_RHIMP</name>
<dbReference type="GO" id="GO:0005634">
    <property type="term" value="C:nucleus"/>
    <property type="evidence" value="ECO:0007669"/>
    <property type="project" value="TreeGrafter"/>
</dbReference>
<reference evidence="3" key="2">
    <citation type="submission" date="2021-09" db="EMBL/GenBank/DDBJ databases">
        <authorList>
            <person name="Jia N."/>
            <person name="Wang J."/>
            <person name="Shi W."/>
            <person name="Du L."/>
            <person name="Sun Y."/>
            <person name="Zhan W."/>
            <person name="Jiang J."/>
            <person name="Wang Q."/>
            <person name="Zhang B."/>
            <person name="Ji P."/>
            <person name="Sakyi L.B."/>
            <person name="Cui X."/>
            <person name="Yuan T."/>
            <person name="Jiang B."/>
            <person name="Yang W."/>
            <person name="Lam T.T.-Y."/>
            <person name="Chang Q."/>
            <person name="Ding S."/>
            <person name="Wang X."/>
            <person name="Zhu J."/>
            <person name="Ruan X."/>
            <person name="Zhao L."/>
            <person name="Wei J."/>
            <person name="Que T."/>
            <person name="Du C."/>
            <person name="Cheng J."/>
            <person name="Dai P."/>
            <person name="Han X."/>
            <person name="Huang E."/>
            <person name="Gao Y."/>
            <person name="Liu J."/>
            <person name="Shao H."/>
            <person name="Ye R."/>
            <person name="Li L."/>
            <person name="Wei W."/>
            <person name="Wang X."/>
            <person name="Wang C."/>
            <person name="Huo Q."/>
            <person name="Li W."/>
            <person name="Guo W."/>
            <person name="Chen H."/>
            <person name="Chen S."/>
            <person name="Zhou L."/>
            <person name="Zhou L."/>
            <person name="Ni X."/>
            <person name="Tian J."/>
            <person name="Zhou Y."/>
            <person name="Sheng Y."/>
            <person name="Liu T."/>
            <person name="Pan Y."/>
            <person name="Xia L."/>
            <person name="Li J."/>
            <person name="Zhao F."/>
            <person name="Cao W."/>
        </authorList>
    </citation>
    <scope>NUCLEOTIDE SEQUENCE</scope>
    <source>
        <strain evidence="3">Rmic-2018</strain>
        <tissue evidence="3">Larvae</tissue>
    </source>
</reference>
<feature type="compositionally biased region" description="Acidic residues" evidence="1">
    <location>
        <begin position="798"/>
        <end position="813"/>
    </location>
</feature>
<protein>
    <recommendedName>
        <fullName evidence="2">Fibronectin type-III domain-containing protein</fullName>
    </recommendedName>
</protein>
<reference evidence="3" key="1">
    <citation type="journal article" date="2020" name="Cell">
        <title>Large-Scale Comparative Analyses of Tick Genomes Elucidate Their Genetic Diversity and Vector Capacities.</title>
        <authorList>
            <consortium name="Tick Genome and Microbiome Consortium (TIGMIC)"/>
            <person name="Jia N."/>
            <person name="Wang J."/>
            <person name="Shi W."/>
            <person name="Du L."/>
            <person name="Sun Y."/>
            <person name="Zhan W."/>
            <person name="Jiang J.F."/>
            <person name="Wang Q."/>
            <person name="Zhang B."/>
            <person name="Ji P."/>
            <person name="Bell-Sakyi L."/>
            <person name="Cui X.M."/>
            <person name="Yuan T.T."/>
            <person name="Jiang B.G."/>
            <person name="Yang W.F."/>
            <person name="Lam T.T."/>
            <person name="Chang Q.C."/>
            <person name="Ding S.J."/>
            <person name="Wang X.J."/>
            <person name="Zhu J.G."/>
            <person name="Ruan X.D."/>
            <person name="Zhao L."/>
            <person name="Wei J.T."/>
            <person name="Ye R.Z."/>
            <person name="Que T.C."/>
            <person name="Du C.H."/>
            <person name="Zhou Y.H."/>
            <person name="Cheng J.X."/>
            <person name="Dai P.F."/>
            <person name="Guo W.B."/>
            <person name="Han X.H."/>
            <person name="Huang E.J."/>
            <person name="Li L.F."/>
            <person name="Wei W."/>
            <person name="Gao Y.C."/>
            <person name="Liu J.Z."/>
            <person name="Shao H.Z."/>
            <person name="Wang X."/>
            <person name="Wang C.C."/>
            <person name="Yang T.C."/>
            <person name="Huo Q.B."/>
            <person name="Li W."/>
            <person name="Chen H.Y."/>
            <person name="Chen S.E."/>
            <person name="Zhou L.G."/>
            <person name="Ni X.B."/>
            <person name="Tian J.H."/>
            <person name="Sheng Y."/>
            <person name="Liu T."/>
            <person name="Pan Y.S."/>
            <person name="Xia L.Y."/>
            <person name="Li J."/>
            <person name="Zhao F."/>
            <person name="Cao W.C."/>
        </authorList>
    </citation>
    <scope>NUCLEOTIDE SEQUENCE</scope>
    <source>
        <strain evidence="3">Rmic-2018</strain>
    </source>
</reference>
<dbReference type="InterPro" id="IPR036116">
    <property type="entry name" value="FN3_sf"/>
</dbReference>
<evidence type="ECO:0000313" key="3">
    <source>
        <dbReference type="EMBL" id="KAH8037386.1"/>
    </source>
</evidence>
<feature type="compositionally biased region" description="Polar residues" evidence="1">
    <location>
        <begin position="755"/>
        <end position="765"/>
    </location>
</feature>
<keyword evidence="4" id="KW-1185">Reference proteome</keyword>
<evidence type="ECO:0000313" key="4">
    <source>
        <dbReference type="Proteomes" id="UP000821866"/>
    </source>
</evidence>
<gene>
    <name evidence="3" type="ORF">HPB51_009941</name>
</gene>
<dbReference type="InterPro" id="IPR013783">
    <property type="entry name" value="Ig-like_fold"/>
</dbReference>
<proteinExistence type="predicted"/>
<feature type="region of interest" description="Disordered" evidence="1">
    <location>
        <begin position="387"/>
        <end position="536"/>
    </location>
</feature>
<dbReference type="PROSITE" id="PS50853">
    <property type="entry name" value="FN3"/>
    <property type="match status" value="1"/>
</dbReference>
<organism evidence="3 4">
    <name type="scientific">Rhipicephalus microplus</name>
    <name type="common">Cattle tick</name>
    <name type="synonym">Boophilus microplus</name>
    <dbReference type="NCBI Taxonomy" id="6941"/>
    <lineage>
        <taxon>Eukaryota</taxon>
        <taxon>Metazoa</taxon>
        <taxon>Ecdysozoa</taxon>
        <taxon>Arthropoda</taxon>
        <taxon>Chelicerata</taxon>
        <taxon>Arachnida</taxon>
        <taxon>Acari</taxon>
        <taxon>Parasitiformes</taxon>
        <taxon>Ixodida</taxon>
        <taxon>Ixodoidea</taxon>
        <taxon>Ixodidae</taxon>
        <taxon>Rhipicephalinae</taxon>
        <taxon>Rhipicephalus</taxon>
        <taxon>Boophilus</taxon>
    </lineage>
</organism>
<dbReference type="GO" id="GO:0003712">
    <property type="term" value="F:transcription coregulator activity"/>
    <property type="evidence" value="ECO:0007669"/>
    <property type="project" value="TreeGrafter"/>
</dbReference>
<dbReference type="VEuPathDB" id="VectorBase:LOC119179536"/>
<dbReference type="Pfam" id="PF16794">
    <property type="entry name" value="fn3_4"/>
    <property type="match status" value="1"/>
</dbReference>
<feature type="compositionally biased region" description="Low complexity" evidence="1">
    <location>
        <begin position="435"/>
        <end position="449"/>
    </location>
</feature>
<feature type="compositionally biased region" description="Polar residues" evidence="1">
    <location>
        <begin position="450"/>
        <end position="465"/>
    </location>
</feature>
<feature type="compositionally biased region" description="Basic and acidic residues" evidence="1">
    <location>
        <begin position="745"/>
        <end position="754"/>
    </location>
</feature>
<dbReference type="AlphaFoldDB" id="A0A9J6ESX9"/>
<accession>A0A9J6ESX9</accession>
<dbReference type="SUPFAM" id="SSF49265">
    <property type="entry name" value="Fibronectin type III"/>
    <property type="match status" value="1"/>
</dbReference>
<dbReference type="GO" id="GO:0006355">
    <property type="term" value="P:regulation of DNA-templated transcription"/>
    <property type="evidence" value="ECO:0007669"/>
    <property type="project" value="TreeGrafter"/>
</dbReference>
<dbReference type="EMBL" id="JABSTU010000002">
    <property type="protein sequence ID" value="KAH8037386.1"/>
    <property type="molecule type" value="Genomic_DNA"/>
</dbReference>
<dbReference type="GO" id="GO:0005667">
    <property type="term" value="C:transcription regulator complex"/>
    <property type="evidence" value="ECO:0007669"/>
    <property type="project" value="TreeGrafter"/>
</dbReference>